<dbReference type="AlphaFoldDB" id="A0A167C7I8"/>
<evidence type="ECO:0000313" key="4">
    <source>
        <dbReference type="Proteomes" id="UP000076584"/>
    </source>
</evidence>
<proteinExistence type="predicted"/>
<dbReference type="GO" id="GO:0003676">
    <property type="term" value="F:nucleic acid binding"/>
    <property type="evidence" value="ECO:0007669"/>
    <property type="project" value="InterPro"/>
</dbReference>
<evidence type="ECO:0000256" key="1">
    <source>
        <dbReference type="SAM" id="MobiDB-lite"/>
    </source>
</evidence>
<reference evidence="3 4" key="1">
    <citation type="submission" date="2015-06" db="EMBL/GenBank/DDBJ databases">
        <title>Survival trade-offs in plant roots during colonization by closely related pathogenic and mutualistic fungi.</title>
        <authorList>
            <person name="Hacquard S."/>
            <person name="Kracher B."/>
            <person name="Hiruma K."/>
            <person name="Weinman A."/>
            <person name="Muench P."/>
            <person name="Garrido Oter R."/>
            <person name="Ver Loren van Themaat E."/>
            <person name="Dallerey J.-F."/>
            <person name="Damm U."/>
            <person name="Henrissat B."/>
            <person name="Lespinet O."/>
            <person name="Thon M."/>
            <person name="Kemen E."/>
            <person name="McHardy A.C."/>
            <person name="Schulze-Lefert P."/>
            <person name="O'Connell R.J."/>
        </authorList>
    </citation>
    <scope>NUCLEOTIDE SEQUENCE [LARGE SCALE GENOMIC DNA]</scope>
    <source>
        <strain evidence="3 4">MAFF 238704</strain>
    </source>
</reference>
<accession>A0A167C7I8</accession>
<keyword evidence="4" id="KW-1185">Reference proteome</keyword>
<dbReference type="PANTHER" id="PTHR28083:SF1">
    <property type="entry name" value="GOOD FOR FULL DBP5 ACTIVITY PROTEIN 2"/>
    <property type="match status" value="1"/>
</dbReference>
<dbReference type="PANTHER" id="PTHR28083">
    <property type="entry name" value="GOOD FOR FULL DBP5 ACTIVITY PROTEIN 2"/>
    <property type="match status" value="1"/>
</dbReference>
<dbReference type="GO" id="GO:0005634">
    <property type="term" value="C:nucleus"/>
    <property type="evidence" value="ECO:0007669"/>
    <property type="project" value="TreeGrafter"/>
</dbReference>
<comment type="caution">
    <text evidence="3">The sequence shown here is derived from an EMBL/GenBank/DDBJ whole genome shotgun (WGS) entry which is preliminary data.</text>
</comment>
<dbReference type="InterPro" id="IPR012337">
    <property type="entry name" value="RNaseH-like_sf"/>
</dbReference>
<dbReference type="Proteomes" id="UP000076584">
    <property type="component" value="Unassembled WGS sequence"/>
</dbReference>
<dbReference type="EMBL" id="LFIW01001475">
    <property type="protein sequence ID" value="KZL82232.1"/>
    <property type="molecule type" value="Genomic_DNA"/>
</dbReference>
<feature type="domain" description="Gfd2/YDR514C-like C-terminal" evidence="2">
    <location>
        <begin position="60"/>
        <end position="230"/>
    </location>
</feature>
<dbReference type="Gene3D" id="3.30.420.10">
    <property type="entry name" value="Ribonuclease H-like superfamily/Ribonuclease H"/>
    <property type="match status" value="1"/>
</dbReference>
<feature type="region of interest" description="Disordered" evidence="1">
    <location>
        <begin position="268"/>
        <end position="336"/>
    </location>
</feature>
<dbReference type="InterPro" id="IPR048519">
    <property type="entry name" value="Gfd2/YDR514C-like_C"/>
</dbReference>
<protein>
    <submittedName>
        <fullName evidence="3">Qde-2-interacting protein</fullName>
    </submittedName>
</protein>
<dbReference type="InterPro" id="IPR040151">
    <property type="entry name" value="Gfd2/YDR514C-like"/>
</dbReference>
<dbReference type="SUPFAM" id="SSF53098">
    <property type="entry name" value="Ribonuclease H-like"/>
    <property type="match status" value="1"/>
</dbReference>
<name>A0A167C7I8_COLIC</name>
<feature type="compositionally biased region" description="Basic residues" evidence="1">
    <location>
        <begin position="284"/>
        <end position="302"/>
    </location>
</feature>
<dbReference type="Pfam" id="PF21762">
    <property type="entry name" value="DEDDh_C"/>
    <property type="match status" value="1"/>
</dbReference>
<organism evidence="3 4">
    <name type="scientific">Colletotrichum incanum</name>
    <name type="common">Soybean anthracnose fungus</name>
    <dbReference type="NCBI Taxonomy" id="1573173"/>
    <lineage>
        <taxon>Eukaryota</taxon>
        <taxon>Fungi</taxon>
        <taxon>Dikarya</taxon>
        <taxon>Ascomycota</taxon>
        <taxon>Pezizomycotina</taxon>
        <taxon>Sordariomycetes</taxon>
        <taxon>Hypocreomycetidae</taxon>
        <taxon>Glomerellales</taxon>
        <taxon>Glomerellaceae</taxon>
        <taxon>Colletotrichum</taxon>
        <taxon>Colletotrichum spaethianum species complex</taxon>
    </lineage>
</organism>
<sequence>MLSGRNIRKSAPPPQMGLLRDETLVLRQLLGYSDAHSTPSFRPKGLGDKLQQSSLRDILFVGLDIDTFQGHEQLITDQRLHIGISILDTRILEDMLLNPTTANYQEAITSHQFTVGGSTYCQRASKKFLFGSSQPITITELKPRIDAVLSQRDYVLVLHGTDSDLKILRHLEIDLPTQSLYVIDTNKAAQSPLQLYYRYNLEKLLETLRIPDANLHTSGNDAHYCRRALLLIAVFDAERHPLGHYEGLLHLFRAVAQAPRPLTRGELWQMEEPQREAHREAKRQSKSKRKAKQAARTSRRLLQKLDREKGQTQSEETDLMAQSGLLGIGYEPEGPG</sequence>
<dbReference type="InterPro" id="IPR036397">
    <property type="entry name" value="RNaseH_sf"/>
</dbReference>
<dbReference type="STRING" id="1573173.A0A167C7I8"/>
<feature type="compositionally biased region" description="Basic and acidic residues" evidence="1">
    <location>
        <begin position="272"/>
        <end position="283"/>
    </location>
</feature>
<gene>
    <name evidence="3" type="ORF">CI238_08465</name>
</gene>
<evidence type="ECO:0000259" key="2">
    <source>
        <dbReference type="Pfam" id="PF21762"/>
    </source>
</evidence>
<evidence type="ECO:0000313" key="3">
    <source>
        <dbReference type="EMBL" id="KZL82232.1"/>
    </source>
</evidence>